<dbReference type="EC" id="2.6.1.16" evidence="2"/>
<comment type="caution">
    <text evidence="7">The sequence shown here is derived from an EMBL/GenBank/DDBJ whole genome shotgun (WGS) entry which is preliminary data.</text>
</comment>
<evidence type="ECO:0000259" key="6">
    <source>
        <dbReference type="PROSITE" id="PS51278"/>
    </source>
</evidence>
<dbReference type="Gene3D" id="3.60.20.10">
    <property type="entry name" value="Glutamine Phosphoribosylpyrophosphate, subunit 1, domain 1"/>
    <property type="match status" value="1"/>
</dbReference>
<dbReference type="SUPFAM" id="SSF56235">
    <property type="entry name" value="N-terminal nucleophile aminohydrolases (Ntn hydrolases)"/>
    <property type="match status" value="1"/>
</dbReference>
<evidence type="ECO:0000256" key="2">
    <source>
        <dbReference type="ARBA" id="ARBA00012916"/>
    </source>
</evidence>
<sequence>MCGIFAYLNYLEPRTRREILEYLIKGLQRLEYRGYDSAGVAIDADANGNSIQIIRRSGKVKMLENEIWDSSDIDFDQKFEMHVGISHTRWATHGAPSACNSHPQRSDPDN</sequence>
<evidence type="ECO:0000256" key="1">
    <source>
        <dbReference type="ARBA" id="ARBA00001031"/>
    </source>
</evidence>
<dbReference type="AlphaFoldDB" id="A0AAV4QVM4"/>
<dbReference type="PANTHER" id="PTHR10937:SF0">
    <property type="entry name" value="GLUTAMINE--FRUCTOSE-6-PHOSPHATE TRANSAMINASE (ISOMERIZING)"/>
    <property type="match status" value="1"/>
</dbReference>
<dbReference type="InterPro" id="IPR017932">
    <property type="entry name" value="GATase_2_dom"/>
</dbReference>
<dbReference type="GO" id="GO:0006487">
    <property type="term" value="P:protein N-linked glycosylation"/>
    <property type="evidence" value="ECO:0007669"/>
    <property type="project" value="TreeGrafter"/>
</dbReference>
<gene>
    <name evidence="7" type="ORF">CDAR_568241</name>
</gene>
<dbReference type="EMBL" id="BPLQ01004993">
    <property type="protein sequence ID" value="GIY12162.1"/>
    <property type="molecule type" value="Genomic_DNA"/>
</dbReference>
<dbReference type="GO" id="GO:0006002">
    <property type="term" value="P:fructose 6-phosphate metabolic process"/>
    <property type="evidence" value="ECO:0007669"/>
    <property type="project" value="TreeGrafter"/>
</dbReference>
<keyword evidence="5" id="KW-0315">Glutamine amidotransferase</keyword>
<dbReference type="GO" id="GO:0006047">
    <property type="term" value="P:UDP-N-acetylglucosamine metabolic process"/>
    <property type="evidence" value="ECO:0007669"/>
    <property type="project" value="TreeGrafter"/>
</dbReference>
<feature type="domain" description="Glutamine amidotransferase type-2" evidence="6">
    <location>
        <begin position="2"/>
        <end position="110"/>
    </location>
</feature>
<organism evidence="7 8">
    <name type="scientific">Caerostris darwini</name>
    <dbReference type="NCBI Taxonomy" id="1538125"/>
    <lineage>
        <taxon>Eukaryota</taxon>
        <taxon>Metazoa</taxon>
        <taxon>Ecdysozoa</taxon>
        <taxon>Arthropoda</taxon>
        <taxon>Chelicerata</taxon>
        <taxon>Arachnida</taxon>
        <taxon>Araneae</taxon>
        <taxon>Araneomorphae</taxon>
        <taxon>Entelegynae</taxon>
        <taxon>Araneoidea</taxon>
        <taxon>Araneidae</taxon>
        <taxon>Caerostris</taxon>
    </lineage>
</organism>
<keyword evidence="3" id="KW-0032">Aminotransferase</keyword>
<dbReference type="GO" id="GO:0004360">
    <property type="term" value="F:glutamine-fructose-6-phosphate transaminase (isomerizing) activity"/>
    <property type="evidence" value="ECO:0007669"/>
    <property type="project" value="UniProtKB-EC"/>
</dbReference>
<evidence type="ECO:0000256" key="3">
    <source>
        <dbReference type="ARBA" id="ARBA00022576"/>
    </source>
</evidence>
<reference evidence="7 8" key="1">
    <citation type="submission" date="2021-06" db="EMBL/GenBank/DDBJ databases">
        <title>Caerostris darwini draft genome.</title>
        <authorList>
            <person name="Kono N."/>
            <person name="Arakawa K."/>
        </authorList>
    </citation>
    <scope>NUCLEOTIDE SEQUENCE [LARGE SCALE GENOMIC DNA]</scope>
</reference>
<comment type="catalytic activity">
    <reaction evidence="1">
        <text>D-fructose 6-phosphate + L-glutamine = D-glucosamine 6-phosphate + L-glutamate</text>
        <dbReference type="Rhea" id="RHEA:13237"/>
        <dbReference type="ChEBI" id="CHEBI:29985"/>
        <dbReference type="ChEBI" id="CHEBI:58359"/>
        <dbReference type="ChEBI" id="CHEBI:58725"/>
        <dbReference type="ChEBI" id="CHEBI:61527"/>
        <dbReference type="EC" id="2.6.1.16"/>
    </reaction>
</comment>
<feature type="non-terminal residue" evidence="7">
    <location>
        <position position="110"/>
    </location>
</feature>
<evidence type="ECO:0000256" key="5">
    <source>
        <dbReference type="ARBA" id="ARBA00022962"/>
    </source>
</evidence>
<dbReference type="PROSITE" id="PS51278">
    <property type="entry name" value="GATASE_TYPE_2"/>
    <property type="match status" value="1"/>
</dbReference>
<evidence type="ECO:0000313" key="7">
    <source>
        <dbReference type="EMBL" id="GIY12162.1"/>
    </source>
</evidence>
<evidence type="ECO:0000313" key="8">
    <source>
        <dbReference type="Proteomes" id="UP001054837"/>
    </source>
</evidence>
<protein>
    <recommendedName>
        <fullName evidence="2">glutamine--fructose-6-phosphate transaminase (isomerizing)</fullName>
        <ecNumber evidence="2">2.6.1.16</ecNumber>
    </recommendedName>
</protein>
<proteinExistence type="predicted"/>
<dbReference type="Proteomes" id="UP001054837">
    <property type="component" value="Unassembled WGS sequence"/>
</dbReference>
<dbReference type="PANTHER" id="PTHR10937">
    <property type="entry name" value="GLUCOSAMINE--FRUCTOSE-6-PHOSPHATE AMINOTRANSFERASE, ISOMERIZING"/>
    <property type="match status" value="1"/>
</dbReference>
<keyword evidence="8" id="KW-1185">Reference proteome</keyword>
<evidence type="ECO:0000256" key="4">
    <source>
        <dbReference type="ARBA" id="ARBA00022679"/>
    </source>
</evidence>
<dbReference type="InterPro" id="IPR029055">
    <property type="entry name" value="Ntn_hydrolases_N"/>
</dbReference>
<keyword evidence="4" id="KW-0808">Transferase</keyword>
<accession>A0AAV4QVM4</accession>
<name>A0AAV4QVM4_9ARAC</name>